<evidence type="ECO:0000313" key="10">
    <source>
        <dbReference type="Proteomes" id="UP000199800"/>
    </source>
</evidence>
<dbReference type="SUPFAM" id="SSF51735">
    <property type="entry name" value="NAD(P)-binding Rossmann-fold domains"/>
    <property type="match status" value="2"/>
</dbReference>
<dbReference type="GO" id="GO:0071770">
    <property type="term" value="P:DIM/DIP cell wall layer assembly"/>
    <property type="evidence" value="ECO:0007669"/>
    <property type="project" value="TreeGrafter"/>
</dbReference>
<dbReference type="Gene3D" id="3.40.50.720">
    <property type="entry name" value="NAD(P)-binding Rossmann-like Domain"/>
    <property type="match status" value="2"/>
</dbReference>
<dbReference type="Gene3D" id="3.40.47.10">
    <property type="match status" value="2"/>
</dbReference>
<dbReference type="GO" id="GO:0005737">
    <property type="term" value="C:cytoplasm"/>
    <property type="evidence" value="ECO:0007669"/>
    <property type="project" value="TreeGrafter"/>
</dbReference>
<dbReference type="SMART" id="SM00822">
    <property type="entry name" value="PKS_KR"/>
    <property type="match status" value="1"/>
</dbReference>
<dbReference type="Pfam" id="PF22621">
    <property type="entry name" value="CurL-like_PKS_C"/>
    <property type="match status" value="1"/>
</dbReference>
<dbReference type="GO" id="GO:0031177">
    <property type="term" value="F:phosphopantetheine binding"/>
    <property type="evidence" value="ECO:0007669"/>
    <property type="project" value="InterPro"/>
</dbReference>
<dbReference type="InterPro" id="IPR032821">
    <property type="entry name" value="PKS_assoc"/>
</dbReference>
<dbReference type="InterPro" id="IPR036736">
    <property type="entry name" value="ACP-like_sf"/>
</dbReference>
<dbReference type="Pfam" id="PF02801">
    <property type="entry name" value="Ketoacyl-synt_C"/>
    <property type="match status" value="2"/>
</dbReference>
<dbReference type="InterPro" id="IPR009081">
    <property type="entry name" value="PP-bd_ACP"/>
</dbReference>
<evidence type="ECO:0000256" key="1">
    <source>
        <dbReference type="ARBA" id="ARBA00003299"/>
    </source>
</evidence>
<dbReference type="Gene3D" id="3.10.129.110">
    <property type="entry name" value="Polyketide synthase dehydratase"/>
    <property type="match status" value="1"/>
</dbReference>
<feature type="domain" description="Carrier" evidence="7">
    <location>
        <begin position="1360"/>
        <end position="1434"/>
    </location>
</feature>
<dbReference type="InterPro" id="IPR013968">
    <property type="entry name" value="PKS_KR"/>
</dbReference>
<dbReference type="Pfam" id="PF00550">
    <property type="entry name" value="PP-binding"/>
    <property type="match status" value="2"/>
</dbReference>
<keyword evidence="5" id="KW-0808">Transferase</keyword>
<evidence type="ECO:0000259" key="8">
    <source>
        <dbReference type="PROSITE" id="PS52004"/>
    </source>
</evidence>
<sequence length="2561" mass="291284">MKFAKIKELLVSIVSNYTDIEHTSIKTNVDLEEYGFDSFMVMDISDELKEQLGITIPATVFFECKTIDELSEYIENENSEENENKEDEESFDFDDGFMFEDNFENRMEEQEVNETDIAIVGVSGRFPCADDIYELWENLINKKDCVTKVPIEFMENTEDVLYCNQGGFLKEIADFDSVLFHIMPKEARKMDPQIRLFLQEAWHAIEDAGYDITDLKGHFIGTFAGAMWGQYQNYGVEETAKGRPLVLESSLSAIANRVSFAFDWKGPSMTVDTMCSSSLTALHLACKSIRDGECEAALVGGLNLNLHKSKYIAICDGKFGSGKGKCHSFGKDGDGYVPGEGIVAIFVKPLTKAIAEHDNIYGVIKEDVLNHGGKTNGFTVPSPVAQQDLLRKALSETEILPESITYIEAHGTGTKLGDPIEMKAIHNVYGENRKDKCAVGSLKSNIGHLEGASGLAGIVKILLQMKYQKIVPSLHSEIQNPLIPFDKIPFYVPQKVEPWKSENALRRASVSSFGAGGSNGHVVVEEFRNKKSEGQSGELPFLISARSKEQLFDYIDAYCKRIDDITELRDMGIIQAIGRKVFKWRLFFVYNGKAELKEKLLSIQNGSLDGVCIKEVKEELGKSNCAELDEAGKLWCEGYEIDWREVLHITSFSRVHLPGYPFEKKYVWYDDFESVFHWEKKNQSEAIFTVCSKVLLEQHSYKGRCILPGVTFIEMARYYSEKVLNREFHYLESVHWIGQQPTEKPVRMVVQEQDTKISFEFSDHESGHNLCTMTIGVQKDLGIRRKNSIEEKSILLKQDIYHNFSDNQLIYGEEFQNIEKILLEGEKSEAFLEEMMGRKIVNHTLKRIIMLDMLLQAAIGFQEERSLPVKLAGVSLQNDILFGRKIEVRKLQEKEQSYYICLVDDNGRVLAQIEQADFRLDASGRSSLSYFTEIWKEKSFDSMNAEMKLTEKILCIGHNQEHRMISEKLNGQYINVTEAEDFNLDGYGKVLYLLDENKPVFKEVFESAKKWLKVQHKTDIVLIALKCPDDKFYKEFCALEAFMKTIEIENSSLQMKLVLLDESSVEEQKIKAELDNMEDKLVMYEEGQRKLRVQQAFSVEEKGNKKLEKGIYVFAGGGSLAESIMDVFHKENADIQMICLKRNVDQEFEQRTGSKVMTCDITNQAEVLKVFSSIREMGEIKGVVMTAGIIKDAMLRDKILEDAQKVVNTKVQGVENLNMAVKDDKIQCFFILSSIAGIIGNVGQSDYAYANSYLSFFAEERNKKVMQGIGYGETKALCIPLISNSGMSMEQKVKTRVEKKTGLKEISRKLFEQIVKTVLKQHENNMIVCYGEASRYEQLFTLLKSQKEKGKGVMNQRKNHNIEQEIKELIANIIEIPVSEIDNAENLFTYGVDSVTALDIAEAIEEKYELDISATFLFEEKSVNEISNYVREHIQSEGEEEIGSRVNEAVVTEERRIEKIEDVPTNVLSGNKDDIAIIGVSGNYPLAEDVYKLGELLKNGIDAVTKIPEERWNNEKYYAEIKGEDGKYYSQYGSFLHNYKQFDAPFFNISSEEASRMDPQERLMLQESWKCIEDAGYKVSSLSKSKVGVFIGAMWTMYQLYGYENYKQGVYKYSDSSLASIANRVSYQFNLQGPSMTLDTMCSSTLSALYLACQNLMLGECEYCLVGSVNLALHPYKYLQLCDKQFLSADGKCRSFGNGGEGYVPGEGVGAILLKPLKKAKADGDHIYGVVKGVALNHGGFSGGFTVPNPEAQIKVIKEALEKSKLSAEQVSYIETHGTGTAIGDPIEIKALEKVYGNREKACSIGSVKSNLGHLEAAAGILSITKVLLQFQNKSLYPSLHSKEKNPLINWNKIKFTVQQDCEPWNTDGNIPRTAGISSFGAGGSNAHLILEEYPQTIKPQQMNQENLILISAKTEESLKAWCQKFQTFLEEERNPMLSLEQIAYTLQTGRESCRYKIAFLVSDKEELKEKIEKYLKKDEVSYRSNGQQDNNICQLMNEEDASEFIRKLTEKKKYEQLIMLWFNGVDINWKHLYSDRIIQKASLPAYEFEKKEYWIVNEETSKEKASKEVQENKIQINEKTEEKSDSEFSKTVLKTINELLGTEETSNELLEYTLLENGFSSIYALKLLNQINKDFHVEIKLFEVKYDPSKKMRAFIDGINEVLVQKTGDTKSLENVKKNLNFTGTLFPEKEKNEMRQETVLLTGATGNLGTGILYYYLKETDKNVICLVRGKDPEDGKNRIREAMSCYGECDEEEWSRVKVCIGDIVKKGAGLAKEDMDYIVEHTDLVLHSAASTNLSGDYEEVKEVNNTGTENMIELSLQTKNKYMVFLSTHMVIGNQWYEEEDLFFDEQMLNNGQSYKNFGYQKSKTESEIMVRNACEKGLKWIVMRMGNIMGRSTDGAFPLNRGTCLYYDILKTAVKMKAALDTDLLFDVTPVDYACRSILALAEYGDIYDTYHIKNKDAVTMNRLYKMIEHTGRTVEILDEESYQKKINSVTDFTSIFMELSKYNPIYGKTIRTSSLIDNDYTLCRLEEYGIESPELNEELIKTYLDYCDSQNYLK</sequence>
<dbReference type="InterPro" id="IPR014031">
    <property type="entry name" value="Ketoacyl_synth_C"/>
</dbReference>
<evidence type="ECO:0000256" key="5">
    <source>
        <dbReference type="ARBA" id="ARBA00022679"/>
    </source>
</evidence>
<evidence type="ECO:0000313" key="9">
    <source>
        <dbReference type="EMBL" id="SET39997.1"/>
    </source>
</evidence>
<comment type="pathway">
    <text evidence="2">Antibiotic biosynthesis; bacillaene biosynthesis.</text>
</comment>
<keyword evidence="10" id="KW-1185">Reference proteome</keyword>
<dbReference type="InterPro" id="IPR036291">
    <property type="entry name" value="NAD(P)-bd_dom_sf"/>
</dbReference>
<dbReference type="STRING" id="29364.SAMN04487772_11851"/>
<dbReference type="InterPro" id="IPR006162">
    <property type="entry name" value="Ppantetheine_attach_site"/>
</dbReference>
<dbReference type="Pfam" id="PF16197">
    <property type="entry name" value="KAsynt_C_assoc"/>
    <property type="match status" value="1"/>
</dbReference>
<feature type="coiled-coil region" evidence="6">
    <location>
        <begin position="1060"/>
        <end position="1087"/>
    </location>
</feature>
<dbReference type="Pfam" id="PF07993">
    <property type="entry name" value="NAD_binding_4"/>
    <property type="match status" value="1"/>
</dbReference>
<dbReference type="InterPro" id="IPR020806">
    <property type="entry name" value="PKS_PP-bd"/>
</dbReference>
<evidence type="ECO:0000256" key="3">
    <source>
        <dbReference type="ARBA" id="ARBA00022450"/>
    </source>
</evidence>
<dbReference type="OrthoDB" id="1983847at2"/>
<dbReference type="GO" id="GO:0005886">
    <property type="term" value="C:plasma membrane"/>
    <property type="evidence" value="ECO:0007669"/>
    <property type="project" value="TreeGrafter"/>
</dbReference>
<dbReference type="Pfam" id="PF00109">
    <property type="entry name" value="ketoacyl-synt"/>
    <property type="match status" value="2"/>
</dbReference>
<reference evidence="9 10" key="1">
    <citation type="submission" date="2016-10" db="EMBL/GenBank/DDBJ databases">
        <authorList>
            <person name="de Groot N.N."/>
        </authorList>
    </citation>
    <scope>NUCLEOTIDE SEQUENCE [LARGE SCALE GENOMIC DNA]</scope>
    <source>
        <strain evidence="9 10">DSM 1801</strain>
    </source>
</reference>
<dbReference type="Pfam" id="PF08659">
    <property type="entry name" value="KR"/>
    <property type="match status" value="1"/>
</dbReference>
<dbReference type="InterPro" id="IPR016039">
    <property type="entry name" value="Thiolase-like"/>
</dbReference>
<comment type="function">
    <text evidence="1">Involved in some intermediate steps for the synthesis of the antibiotic polyketide bacillaene which is involved in secondary metabolism.</text>
</comment>
<dbReference type="InterPro" id="IPR042104">
    <property type="entry name" value="PKS_dehydratase_sf"/>
</dbReference>
<accession>A0A1I0E6U1</accession>
<dbReference type="InterPro" id="IPR020841">
    <property type="entry name" value="PKS_Beta-ketoAc_synthase_dom"/>
</dbReference>
<dbReference type="InterPro" id="IPR013120">
    <property type="entry name" value="FAR_NAD-bd"/>
</dbReference>
<evidence type="ECO:0000256" key="4">
    <source>
        <dbReference type="ARBA" id="ARBA00022553"/>
    </source>
</evidence>
<dbReference type="InterPro" id="IPR050091">
    <property type="entry name" value="PKS_NRPS_Biosynth_Enz"/>
</dbReference>
<dbReference type="CDD" id="cd00833">
    <property type="entry name" value="PKS"/>
    <property type="match status" value="2"/>
</dbReference>
<dbReference type="SUPFAM" id="SSF53901">
    <property type="entry name" value="Thiolase-like"/>
    <property type="match status" value="2"/>
</dbReference>
<dbReference type="Proteomes" id="UP000199800">
    <property type="component" value="Unassembled WGS sequence"/>
</dbReference>
<dbReference type="PROSITE" id="PS52004">
    <property type="entry name" value="KS3_2"/>
    <property type="match status" value="2"/>
</dbReference>
<keyword evidence="6" id="KW-0175">Coiled coil</keyword>
<organism evidence="9 10">
    <name type="scientific">[Clostridium] polysaccharolyticum</name>
    <dbReference type="NCBI Taxonomy" id="29364"/>
    <lineage>
        <taxon>Bacteria</taxon>
        <taxon>Bacillati</taxon>
        <taxon>Bacillota</taxon>
        <taxon>Clostridia</taxon>
        <taxon>Lachnospirales</taxon>
        <taxon>Lachnospiraceae</taxon>
    </lineage>
</organism>
<dbReference type="PANTHER" id="PTHR43775">
    <property type="entry name" value="FATTY ACID SYNTHASE"/>
    <property type="match status" value="1"/>
</dbReference>
<dbReference type="EMBL" id="FOHN01000018">
    <property type="protein sequence ID" value="SET39997.1"/>
    <property type="molecule type" value="Genomic_DNA"/>
</dbReference>
<keyword evidence="4" id="KW-0597">Phosphoprotein</keyword>
<dbReference type="SMART" id="SM00823">
    <property type="entry name" value="PKS_PP"/>
    <property type="match status" value="2"/>
</dbReference>
<dbReference type="SMART" id="SM00825">
    <property type="entry name" value="PKS_KS"/>
    <property type="match status" value="2"/>
</dbReference>
<protein>
    <submittedName>
        <fullName evidence="9">Thioester reductase domain-containing protein</fullName>
    </submittedName>
</protein>
<dbReference type="GO" id="GO:0006633">
    <property type="term" value="P:fatty acid biosynthetic process"/>
    <property type="evidence" value="ECO:0007669"/>
    <property type="project" value="TreeGrafter"/>
</dbReference>
<evidence type="ECO:0000256" key="2">
    <source>
        <dbReference type="ARBA" id="ARBA00004789"/>
    </source>
</evidence>
<evidence type="ECO:0000256" key="6">
    <source>
        <dbReference type="SAM" id="Coils"/>
    </source>
</evidence>
<feature type="domain" description="Carrier" evidence="7">
    <location>
        <begin position="1"/>
        <end position="78"/>
    </location>
</feature>
<dbReference type="Gene3D" id="1.10.1200.10">
    <property type="entry name" value="ACP-like"/>
    <property type="match status" value="2"/>
</dbReference>
<dbReference type="InterPro" id="IPR057326">
    <property type="entry name" value="KR_dom"/>
</dbReference>
<dbReference type="GO" id="GO:0004312">
    <property type="term" value="F:fatty acid synthase activity"/>
    <property type="evidence" value="ECO:0007669"/>
    <property type="project" value="TreeGrafter"/>
</dbReference>
<dbReference type="UniPathway" id="UPA01003"/>
<proteinExistence type="predicted"/>
<dbReference type="Gene3D" id="1.10.1240.100">
    <property type="match status" value="2"/>
</dbReference>
<evidence type="ECO:0000259" key="7">
    <source>
        <dbReference type="PROSITE" id="PS50075"/>
    </source>
</evidence>
<dbReference type="SUPFAM" id="SSF47336">
    <property type="entry name" value="ACP-like"/>
    <property type="match status" value="2"/>
</dbReference>
<dbReference type="InterPro" id="IPR014030">
    <property type="entry name" value="Ketoacyl_synth_N"/>
</dbReference>
<dbReference type="PROSITE" id="PS50075">
    <property type="entry name" value="CARRIER"/>
    <property type="match status" value="2"/>
</dbReference>
<dbReference type="PROSITE" id="PS00012">
    <property type="entry name" value="PHOSPHOPANTETHEINE"/>
    <property type="match status" value="1"/>
</dbReference>
<dbReference type="FunFam" id="3.40.47.10:FF:000019">
    <property type="entry name" value="Polyketide synthase type I"/>
    <property type="match status" value="1"/>
</dbReference>
<keyword evidence="3" id="KW-0596">Phosphopantetheine</keyword>
<dbReference type="PANTHER" id="PTHR43775:SF37">
    <property type="entry name" value="SI:DKEY-61P9.11"/>
    <property type="match status" value="1"/>
</dbReference>
<name>A0A1I0E6U1_9FIRM</name>
<feature type="domain" description="Ketosynthase family 3 (KS3)" evidence="8">
    <location>
        <begin position="114"/>
        <end position="526"/>
    </location>
</feature>
<feature type="domain" description="Ketosynthase family 3 (KS3)" evidence="8">
    <location>
        <begin position="1472"/>
        <end position="1893"/>
    </location>
</feature>
<dbReference type="RefSeq" id="WP_092478382.1">
    <property type="nucleotide sequence ID" value="NZ_FOHN01000018.1"/>
</dbReference>
<gene>
    <name evidence="9" type="ORF">SAMN04487772_11851</name>
</gene>